<dbReference type="EMBL" id="ACYE01000184">
    <property type="protein sequence ID" value="EFE41646.1"/>
    <property type="molecule type" value="Genomic_DNA"/>
</dbReference>
<comment type="caution">
    <text evidence="2">The sequence shown here is derived from an EMBL/GenBank/DDBJ whole genome shotgun (WGS) entry which is preliminary data.</text>
</comment>
<feature type="compositionally biased region" description="Polar residues" evidence="1">
    <location>
        <begin position="10"/>
        <end position="23"/>
    </location>
</feature>
<dbReference type="Gene3D" id="3.10.450.320">
    <property type="entry name" value="Mitochondrial import inner membrane translocase subunit Tim21"/>
    <property type="match status" value="1"/>
</dbReference>
<reference evidence="3" key="1">
    <citation type="journal article" date="2011" name="Genome Biol.">
        <title>Comparative and functional genomics provide insights into the pathogenicity of dermatophytic fungi.</title>
        <authorList>
            <person name="Burmester A."/>
            <person name="Shelest E."/>
            <person name="Gloeckner G."/>
            <person name="Heddergott C."/>
            <person name="Schindler S."/>
            <person name="Staib P."/>
            <person name="Heidel A."/>
            <person name="Felder M."/>
            <person name="Petzold A."/>
            <person name="Szafranski K."/>
            <person name="Feuermann M."/>
            <person name="Pedruzzi I."/>
            <person name="Priebe S."/>
            <person name="Groth M."/>
            <person name="Winkler R."/>
            <person name="Li W."/>
            <person name="Kniemeyer O."/>
            <person name="Schroeckh V."/>
            <person name="Hertweck C."/>
            <person name="Hube B."/>
            <person name="White T.C."/>
            <person name="Platzer M."/>
            <person name="Guthke R."/>
            <person name="Heitman J."/>
            <person name="Woestemeyer J."/>
            <person name="Zipfel P.F."/>
            <person name="Monod M."/>
            <person name="Brakhage A.A."/>
        </authorList>
    </citation>
    <scope>NUCLEOTIDE SEQUENCE [LARGE SCALE GENOMIC DNA]</scope>
    <source>
        <strain evidence="3">HKI 0517</strain>
    </source>
</reference>
<name>D4D8Z8_TRIVH</name>
<dbReference type="InterPro" id="IPR038552">
    <property type="entry name" value="Tim21_IMS_sf"/>
</dbReference>
<dbReference type="KEGG" id="tve:TRV_03586"/>
<feature type="region of interest" description="Disordered" evidence="1">
    <location>
        <begin position="1"/>
        <end position="23"/>
    </location>
</feature>
<dbReference type="RefSeq" id="XP_003022264.1">
    <property type="nucleotide sequence ID" value="XM_003022218.1"/>
</dbReference>
<keyword evidence="3" id="KW-1185">Reference proteome</keyword>
<evidence type="ECO:0000313" key="2">
    <source>
        <dbReference type="EMBL" id="EFE41646.1"/>
    </source>
</evidence>
<dbReference type="Proteomes" id="UP000008383">
    <property type="component" value="Unassembled WGS sequence"/>
</dbReference>
<organism evidence="2 3">
    <name type="scientific">Trichophyton verrucosum (strain HKI 0517)</name>
    <dbReference type="NCBI Taxonomy" id="663202"/>
    <lineage>
        <taxon>Eukaryota</taxon>
        <taxon>Fungi</taxon>
        <taxon>Dikarya</taxon>
        <taxon>Ascomycota</taxon>
        <taxon>Pezizomycotina</taxon>
        <taxon>Eurotiomycetes</taxon>
        <taxon>Eurotiomycetidae</taxon>
        <taxon>Onygenales</taxon>
        <taxon>Arthrodermataceae</taxon>
        <taxon>Trichophyton</taxon>
    </lineage>
</organism>
<protein>
    <submittedName>
        <fullName evidence="2">Uncharacterized protein</fullName>
    </submittedName>
</protein>
<dbReference type="AlphaFoldDB" id="D4D8Z8"/>
<gene>
    <name evidence="2" type="ORF">TRV_03586</name>
</gene>
<dbReference type="HOGENOM" id="CLU_2198902_0_0_1"/>
<sequence length="108" mass="12120">MEQVDEKPSNCVNSPTPANTETQRLLTNPLSTTIDKDSKGNEHMRMNFHVRHHLPRGPFDRILTPNKPSQVSGPLNDGVVLVHLVKLAGQSDFEYHLLALDVKGKRKD</sequence>
<dbReference type="GeneID" id="9576870"/>
<accession>D4D8Z8</accession>
<dbReference type="OrthoDB" id="436405at2759"/>
<evidence type="ECO:0000256" key="1">
    <source>
        <dbReference type="SAM" id="MobiDB-lite"/>
    </source>
</evidence>
<evidence type="ECO:0000313" key="3">
    <source>
        <dbReference type="Proteomes" id="UP000008383"/>
    </source>
</evidence>
<proteinExistence type="predicted"/>